<protein>
    <submittedName>
        <fullName evidence="1">Uncharacterized protein</fullName>
    </submittedName>
</protein>
<name>A0ACC3ADQ3_9EURO</name>
<proteinExistence type="predicted"/>
<evidence type="ECO:0000313" key="2">
    <source>
        <dbReference type="Proteomes" id="UP001172386"/>
    </source>
</evidence>
<reference evidence="1" key="1">
    <citation type="submission" date="2022-10" db="EMBL/GenBank/DDBJ databases">
        <title>Culturing micro-colonial fungi from biological soil crusts in the Mojave desert and describing Neophaeococcomyces mojavensis, and introducing the new genera and species Taxawa tesnikishii.</title>
        <authorList>
            <person name="Kurbessoian T."/>
            <person name="Stajich J.E."/>
        </authorList>
    </citation>
    <scope>NUCLEOTIDE SEQUENCE</scope>
    <source>
        <strain evidence="1">JES_112</strain>
    </source>
</reference>
<gene>
    <name evidence="1" type="ORF">H2198_002772</name>
</gene>
<keyword evidence="2" id="KW-1185">Reference proteome</keyword>
<accession>A0ACC3ADQ3</accession>
<comment type="caution">
    <text evidence="1">The sequence shown here is derived from an EMBL/GenBank/DDBJ whole genome shotgun (WGS) entry which is preliminary data.</text>
</comment>
<evidence type="ECO:0000313" key="1">
    <source>
        <dbReference type="EMBL" id="KAJ9660075.1"/>
    </source>
</evidence>
<dbReference type="Proteomes" id="UP001172386">
    <property type="component" value="Unassembled WGS sequence"/>
</dbReference>
<sequence>MATTRLSVVICGGGIAGFATALLLREDHDVTILESSSLNEELGAAITFSMNASRLLRSSLMRAGFDKAKARYVEAEKFQELHWQDLSVLLEWKMEGITSKYGEPWWYFSRKDVHQELKRAALSPDGLGTLPQLVLGAHVERVDVENRTVFLKSGKSFQADVIVGADGIRSASGNSVFGKLTTETDGMSAYRCMIPSEKLKNNPETNVLVDCAKVLMFIGPDRRIVAYPCSSWDLMNFVCIYPDPRERKSQWSTKVTVEEMVATFKDFHPSVPAALSMATETGVWQLRDRNPLPTLVKDCFALIGDAAHAMGPHQGQGSCQAIEDAEALRIVLKGAIRDSIAERLKIFDQLRVQRVATVIQYTRNMAPKATISKEVNHKTTQTYSDYYWSYKITQEAVNIMQKHGFAMKLVDAATGEVSLV</sequence>
<dbReference type="EMBL" id="JAPDRQ010000034">
    <property type="protein sequence ID" value="KAJ9660075.1"/>
    <property type="molecule type" value="Genomic_DNA"/>
</dbReference>
<organism evidence="1 2">
    <name type="scientific">Neophaeococcomyces mojaviensis</name>
    <dbReference type="NCBI Taxonomy" id="3383035"/>
    <lineage>
        <taxon>Eukaryota</taxon>
        <taxon>Fungi</taxon>
        <taxon>Dikarya</taxon>
        <taxon>Ascomycota</taxon>
        <taxon>Pezizomycotina</taxon>
        <taxon>Eurotiomycetes</taxon>
        <taxon>Chaetothyriomycetidae</taxon>
        <taxon>Chaetothyriales</taxon>
        <taxon>Chaetothyriales incertae sedis</taxon>
        <taxon>Neophaeococcomyces</taxon>
    </lineage>
</organism>